<dbReference type="NCBIfam" id="NF005302">
    <property type="entry name" value="PRK06833.1"/>
    <property type="match status" value="1"/>
</dbReference>
<feature type="domain" description="Class II aldolase/adducin N-terminal" evidence="3">
    <location>
        <begin position="8"/>
        <end position="184"/>
    </location>
</feature>
<dbReference type="GO" id="GO:0005829">
    <property type="term" value="C:cytosol"/>
    <property type="evidence" value="ECO:0007669"/>
    <property type="project" value="TreeGrafter"/>
</dbReference>
<reference evidence="4" key="1">
    <citation type="submission" date="2006-05" db="EMBL/GenBank/DDBJ databases">
        <title>Annotation of the draft genome assembly of Desulfuromonas acetoxidans DSM 684.</title>
        <authorList>
            <consortium name="US DOE Joint Genome Institute (JGI-ORNL)"/>
            <person name="Larimer F."/>
            <person name="Land M."/>
            <person name="Hauser L."/>
        </authorList>
    </citation>
    <scope>NUCLEOTIDE SEQUENCE [LARGE SCALE GENOMIC DNA]</scope>
    <source>
        <strain evidence="4">DSM 684</strain>
    </source>
</reference>
<keyword evidence="5" id="KW-1185">Reference proteome</keyword>
<dbReference type="GO" id="GO:0019323">
    <property type="term" value="P:pentose catabolic process"/>
    <property type="evidence" value="ECO:0007669"/>
    <property type="project" value="TreeGrafter"/>
</dbReference>
<accession>Q1JWI9</accession>
<dbReference type="GO" id="GO:0046872">
    <property type="term" value="F:metal ion binding"/>
    <property type="evidence" value="ECO:0007669"/>
    <property type="project" value="UniProtKB-KW"/>
</dbReference>
<dbReference type="EMBL" id="AAEW02000021">
    <property type="protein sequence ID" value="EAT14579.1"/>
    <property type="molecule type" value="Genomic_DNA"/>
</dbReference>
<evidence type="ECO:0000313" key="5">
    <source>
        <dbReference type="Proteomes" id="UP000005695"/>
    </source>
</evidence>
<dbReference type="RefSeq" id="WP_006002431.1">
    <property type="nucleotide sequence ID" value="NZ_AAEW02000021.1"/>
</dbReference>
<dbReference type="AlphaFoldDB" id="Q1JWI9"/>
<gene>
    <name evidence="4" type="ORF">Dace_0408</name>
</gene>
<dbReference type="InterPro" id="IPR050197">
    <property type="entry name" value="Aldolase_class_II_sugar_metab"/>
</dbReference>
<dbReference type="InterPro" id="IPR001303">
    <property type="entry name" value="Aldolase_II/adducin_N"/>
</dbReference>
<evidence type="ECO:0000256" key="2">
    <source>
        <dbReference type="ARBA" id="ARBA00023239"/>
    </source>
</evidence>
<sequence>MKLSFERQLIADYGRKLVHAGLTTGSGGNLSLFNADENLIAIGPSGIDYADVSAQDVVLVDRSGVVVDGRWKPSSELSFHLALYDQRPDVRAVVHTHSVYATTMACLHREIPAVHYLVAFAGKKVPVAPYATFGTAELAESVRTHISDNNALLLANHGLVAVGRDLPQAFNVAEEIELVARIYYQACSIGEPVLVADEEMDRVVEKFRTYGQQDCSKG</sequence>
<dbReference type="InterPro" id="IPR036409">
    <property type="entry name" value="Aldolase_II/adducin_N_sf"/>
</dbReference>
<reference evidence="4" key="2">
    <citation type="submission" date="2006-05" db="EMBL/GenBank/DDBJ databases">
        <title>Sequencing of the draft genome and assembly of Desulfuromonas acetoxidans DSM 684.</title>
        <authorList>
            <consortium name="US DOE Joint Genome Institute (JGI-PGF)"/>
            <person name="Copeland A."/>
            <person name="Lucas S."/>
            <person name="Lapidus A."/>
            <person name="Barry K."/>
            <person name="Detter J.C."/>
            <person name="Glavina del Rio T."/>
            <person name="Hammon N."/>
            <person name="Israni S."/>
            <person name="Dalin E."/>
            <person name="Tice H."/>
            <person name="Bruce D."/>
            <person name="Pitluck S."/>
            <person name="Richardson P."/>
        </authorList>
    </citation>
    <scope>NUCLEOTIDE SEQUENCE [LARGE SCALE GENOMIC DNA]</scope>
    <source>
        <strain evidence="4">DSM 684</strain>
    </source>
</reference>
<keyword evidence="2" id="KW-0456">Lyase</keyword>
<evidence type="ECO:0000259" key="3">
    <source>
        <dbReference type="SMART" id="SM01007"/>
    </source>
</evidence>
<dbReference type="OrthoDB" id="5291399at2"/>
<organism evidence="4 5">
    <name type="scientific">Desulfuromonas acetoxidans (strain DSM 684 / 11070)</name>
    <dbReference type="NCBI Taxonomy" id="281689"/>
    <lineage>
        <taxon>Bacteria</taxon>
        <taxon>Pseudomonadati</taxon>
        <taxon>Thermodesulfobacteriota</taxon>
        <taxon>Desulfuromonadia</taxon>
        <taxon>Desulfuromonadales</taxon>
        <taxon>Desulfuromonadaceae</taxon>
        <taxon>Desulfuromonas</taxon>
    </lineage>
</organism>
<dbReference type="Gene3D" id="3.40.225.10">
    <property type="entry name" value="Class II aldolase/adducin N-terminal domain"/>
    <property type="match status" value="1"/>
</dbReference>
<dbReference type="Pfam" id="PF00596">
    <property type="entry name" value="Aldolase_II"/>
    <property type="match status" value="1"/>
</dbReference>
<proteinExistence type="predicted"/>
<name>Q1JWI9_DESA6</name>
<dbReference type="PANTHER" id="PTHR22789">
    <property type="entry name" value="FUCULOSE PHOSPHATE ALDOLASE"/>
    <property type="match status" value="1"/>
</dbReference>
<dbReference type="SUPFAM" id="SSF53639">
    <property type="entry name" value="AraD/HMP-PK domain-like"/>
    <property type="match status" value="1"/>
</dbReference>
<dbReference type="GO" id="GO:0016832">
    <property type="term" value="F:aldehyde-lyase activity"/>
    <property type="evidence" value="ECO:0007669"/>
    <property type="project" value="TreeGrafter"/>
</dbReference>
<dbReference type="Proteomes" id="UP000005695">
    <property type="component" value="Unassembled WGS sequence"/>
</dbReference>
<evidence type="ECO:0000256" key="1">
    <source>
        <dbReference type="ARBA" id="ARBA00022723"/>
    </source>
</evidence>
<comment type="caution">
    <text evidence="4">The sequence shown here is derived from an EMBL/GenBank/DDBJ whole genome shotgun (WGS) entry which is preliminary data.</text>
</comment>
<dbReference type="PANTHER" id="PTHR22789:SF0">
    <property type="entry name" value="3-OXO-TETRONATE 4-PHOSPHATE DECARBOXYLASE-RELATED"/>
    <property type="match status" value="1"/>
</dbReference>
<evidence type="ECO:0000313" key="4">
    <source>
        <dbReference type="EMBL" id="EAT14579.1"/>
    </source>
</evidence>
<protein>
    <submittedName>
        <fullName evidence="4">Class II aldolase/adducin-like</fullName>
    </submittedName>
</protein>
<dbReference type="SMART" id="SM01007">
    <property type="entry name" value="Aldolase_II"/>
    <property type="match status" value="1"/>
</dbReference>
<keyword evidence="1" id="KW-0479">Metal-binding</keyword>